<dbReference type="Pfam" id="PF13524">
    <property type="entry name" value="Glyco_trans_1_2"/>
    <property type="match status" value="1"/>
</dbReference>
<dbReference type="SUPFAM" id="SSF53756">
    <property type="entry name" value="UDP-Glycosyltransferase/glycogen phosphorylase"/>
    <property type="match status" value="1"/>
</dbReference>
<reference evidence="3" key="1">
    <citation type="submission" date="2018-05" db="EMBL/GenBank/DDBJ databases">
        <authorList>
            <person name="You S."/>
        </authorList>
    </citation>
    <scope>NUCLEOTIDE SEQUENCE [LARGE SCALE GENOMIC DNA]</scope>
</reference>
<evidence type="ECO:0000313" key="2">
    <source>
        <dbReference type="EMBL" id="AXQ70510.1"/>
    </source>
</evidence>
<dbReference type="EMBL" id="MH412654">
    <property type="protein sequence ID" value="AXQ70510.1"/>
    <property type="molecule type" value="Genomic_DNA"/>
</dbReference>
<dbReference type="KEGG" id="vg:55001891"/>
<dbReference type="RefSeq" id="YP_009810869.1">
    <property type="nucleotide sequence ID" value="NC_048049.1"/>
</dbReference>
<dbReference type="InterPro" id="IPR055259">
    <property type="entry name" value="YkvP/CgeB_Glyco_trans-like"/>
</dbReference>
<name>A0A385EFQ3_9CAUD</name>
<evidence type="ECO:0000313" key="3">
    <source>
        <dbReference type="Proteomes" id="UP000257648"/>
    </source>
</evidence>
<dbReference type="GeneID" id="55001891"/>
<feature type="domain" description="Spore protein YkvP/CgeB glycosyl transferase-like" evidence="1">
    <location>
        <begin position="208"/>
        <end position="291"/>
    </location>
</feature>
<protein>
    <recommendedName>
        <fullName evidence="1">Spore protein YkvP/CgeB glycosyl transferase-like domain-containing protein</fullName>
    </recommendedName>
</protein>
<evidence type="ECO:0000259" key="1">
    <source>
        <dbReference type="Pfam" id="PF13524"/>
    </source>
</evidence>
<keyword evidence="3" id="KW-1185">Reference proteome</keyword>
<proteinExistence type="predicted"/>
<accession>A0A385EFQ3</accession>
<dbReference type="Proteomes" id="UP000257648">
    <property type="component" value="Segment"/>
</dbReference>
<sequence length="292" mass="34463">MKVLNFLRPENGLTEDPLYYLNFEKYEGVARDCYLFMADFYKDLYSGRYDDKEKVVLTLEEPNFCVAPGDKVKLHEVADKILTICPYTAELFDNREFVFFPFSEDWIPPASEKIIDISYFGSMPKAVPWESYVKNVFTKYNFRFGHYSMGNVPRCSYADKMMMYAATKVAVVHGLCNINPETADRYHSFPYGDLNAAFSQLDRGWAPQIKSRMFEAAFGRCVILCQRDPWNPIEKFFTPDKDFLYFDDEEDLKRQLDYIINNYDLFDQMRENAYNKAVNNYTTKHFVEKFLK</sequence>
<organism evidence="2 3">
    <name type="scientific">Synechococcus phage S-T4</name>
    <dbReference type="NCBI Taxonomy" id="2268578"/>
    <lineage>
        <taxon>Viruses</taxon>
        <taxon>Duplodnaviria</taxon>
        <taxon>Heunggongvirae</taxon>
        <taxon>Uroviricota</taxon>
        <taxon>Caudoviricetes</taxon>
        <taxon>Pantevenvirales</taxon>
        <taxon>Kyanoviridae</taxon>
        <taxon>Tamkungvirus</taxon>
        <taxon>Tamkungvirus ST4</taxon>
    </lineage>
</organism>